<dbReference type="Gene3D" id="1.20.1280.120">
    <property type="match status" value="1"/>
</dbReference>
<dbReference type="GO" id="GO:0042744">
    <property type="term" value="P:hydrogen peroxide catabolic process"/>
    <property type="evidence" value="ECO:0007669"/>
    <property type="project" value="TreeGrafter"/>
</dbReference>
<evidence type="ECO:0000313" key="13">
    <source>
        <dbReference type="Proteomes" id="UP000293433"/>
    </source>
</evidence>
<dbReference type="InterPro" id="IPR020835">
    <property type="entry name" value="Catalase_sf"/>
</dbReference>
<dbReference type="InterPro" id="IPR011614">
    <property type="entry name" value="Catalase_core"/>
</dbReference>
<gene>
    <name evidence="12" type="ORF">EV685_2768</name>
</gene>
<dbReference type="Gene3D" id="2.40.180.10">
    <property type="entry name" value="Catalase core domain"/>
    <property type="match status" value="1"/>
</dbReference>
<evidence type="ECO:0000256" key="10">
    <source>
        <dbReference type="SAM" id="SignalP"/>
    </source>
</evidence>
<keyword evidence="3 8" id="KW-0575">Peroxidase</keyword>
<evidence type="ECO:0000256" key="3">
    <source>
        <dbReference type="ARBA" id="ARBA00022559"/>
    </source>
</evidence>
<dbReference type="PANTHER" id="PTHR11465">
    <property type="entry name" value="CATALASE"/>
    <property type="match status" value="1"/>
</dbReference>
<reference evidence="12 13" key="1">
    <citation type="submission" date="2019-02" db="EMBL/GenBank/DDBJ databases">
        <title>Genomic Encyclopedia of Type Strains, Phase IV (KMG-IV): sequencing the most valuable type-strain genomes for metagenomic binning, comparative biology and taxonomic classification.</title>
        <authorList>
            <person name="Goeker M."/>
        </authorList>
    </citation>
    <scope>NUCLEOTIDE SEQUENCE [LARGE SCALE GENOMIC DNA]</scope>
    <source>
        <strain evidence="12 13">DSM 10617</strain>
    </source>
</reference>
<comment type="function">
    <text evidence="1">Decomposes hydrogen peroxide into water and oxygen; serves to protect cells from the toxic effects of hydrogen peroxide.</text>
</comment>
<evidence type="ECO:0000256" key="5">
    <source>
        <dbReference type="ARBA" id="ARBA00022723"/>
    </source>
</evidence>
<dbReference type="PIRSF" id="PIRSF000296">
    <property type="entry name" value="SrpA"/>
    <property type="match status" value="1"/>
</dbReference>
<keyword evidence="13" id="KW-1185">Reference proteome</keyword>
<feature type="domain" description="Catalase core" evidence="11">
    <location>
        <begin position="26"/>
        <end position="349"/>
    </location>
</feature>
<feature type="chain" id="PRO_5020744866" description="Catalase-related peroxidase" evidence="10">
    <location>
        <begin position="36"/>
        <end position="349"/>
    </location>
</feature>
<evidence type="ECO:0000256" key="8">
    <source>
        <dbReference type="PIRNR" id="PIRNR000296"/>
    </source>
</evidence>
<dbReference type="Pfam" id="PF00199">
    <property type="entry name" value="Catalase"/>
    <property type="match status" value="1"/>
</dbReference>
<evidence type="ECO:0000256" key="7">
    <source>
        <dbReference type="ARBA" id="ARBA00023004"/>
    </source>
</evidence>
<feature type="binding site" description="axial binding residue" evidence="9">
    <location>
        <position position="334"/>
    </location>
    <ligand>
        <name>heme</name>
        <dbReference type="ChEBI" id="CHEBI:30413"/>
    </ligand>
    <ligandPart>
        <name>Fe</name>
        <dbReference type="ChEBI" id="CHEBI:18248"/>
    </ligandPart>
</feature>
<organism evidence="12 13">
    <name type="scientific">Sphaerotilus mobilis</name>
    <dbReference type="NCBI Taxonomy" id="47994"/>
    <lineage>
        <taxon>Bacteria</taxon>
        <taxon>Pseudomonadati</taxon>
        <taxon>Pseudomonadota</taxon>
        <taxon>Betaproteobacteria</taxon>
        <taxon>Burkholderiales</taxon>
        <taxon>Sphaerotilaceae</taxon>
        <taxon>Sphaerotilus</taxon>
    </lineage>
</organism>
<dbReference type="GO" id="GO:0004096">
    <property type="term" value="F:catalase activity"/>
    <property type="evidence" value="ECO:0007669"/>
    <property type="project" value="InterPro"/>
</dbReference>
<evidence type="ECO:0000256" key="1">
    <source>
        <dbReference type="ARBA" id="ARBA00002974"/>
    </source>
</evidence>
<proteinExistence type="inferred from homology"/>
<evidence type="ECO:0000256" key="6">
    <source>
        <dbReference type="ARBA" id="ARBA00023002"/>
    </source>
</evidence>
<comment type="function">
    <text evidence="8">Has an organic peroxide-dependent peroxidase activity.</text>
</comment>
<sequence>MTHDLQHRFRSSTLNLALRASAVSALLAAGLPVHAADMTPVDPTRLVDAFEATNGKFEGYRRSGAKGICAMGEFIGSADGRALSSASAFSGQAVPVIVRYSVGGANPKATDNTRGQRNMALQFNLPGGEVWQMGNISSPVFGASTPAQMLGRVESLRPDPATKAADPAKVKAFADANPEVLLQGRYFASQPVPASFTTLNYWGVHAFAFVNAKGDRQFGKWVFEPVGGVMGLSDDEAKAKGPSFLFDDLRQRVRDGQVAFNFNLELAQAGDRLDSATVPLPEGRRKVTLGTLRLTSVSPDAGGACLDLTFNPTALPKGVEPSADPMLAARAAPYAVSLGRRLGEGSKQQ</sequence>
<dbReference type="RefSeq" id="WP_165396800.1">
    <property type="nucleotide sequence ID" value="NZ_SGWV01000010.1"/>
</dbReference>
<dbReference type="PANTHER" id="PTHR11465:SF9">
    <property type="entry name" value="CATALASE"/>
    <property type="match status" value="1"/>
</dbReference>
<evidence type="ECO:0000313" key="12">
    <source>
        <dbReference type="EMBL" id="RZS53143.1"/>
    </source>
</evidence>
<dbReference type="Proteomes" id="UP000293433">
    <property type="component" value="Unassembled WGS sequence"/>
</dbReference>
<evidence type="ECO:0000256" key="2">
    <source>
        <dbReference type="ARBA" id="ARBA00005329"/>
    </source>
</evidence>
<dbReference type="AlphaFoldDB" id="A0A4Q7LGJ5"/>
<dbReference type="GO" id="GO:0020037">
    <property type="term" value="F:heme binding"/>
    <property type="evidence" value="ECO:0007669"/>
    <property type="project" value="InterPro"/>
</dbReference>
<dbReference type="PROSITE" id="PS51402">
    <property type="entry name" value="CATALASE_3"/>
    <property type="match status" value="1"/>
</dbReference>
<dbReference type="SUPFAM" id="SSF56634">
    <property type="entry name" value="Heme-dependent catalase-like"/>
    <property type="match status" value="1"/>
</dbReference>
<feature type="signal peptide" evidence="10">
    <location>
        <begin position="1"/>
        <end position="35"/>
    </location>
</feature>
<keyword evidence="4 8" id="KW-0349">Heme</keyword>
<name>A0A4Q7LGJ5_9BURK</name>
<dbReference type="InterPro" id="IPR024168">
    <property type="entry name" value="Catalase_SrpA-type_pred"/>
</dbReference>
<keyword evidence="10" id="KW-0732">Signal</keyword>
<comment type="caution">
    <text evidence="12">The sequence shown here is derived from an EMBL/GenBank/DDBJ whole genome shotgun (WGS) entry which is preliminary data.</text>
</comment>
<keyword evidence="6 8" id="KW-0560">Oxidoreductase</keyword>
<dbReference type="SMART" id="SM01060">
    <property type="entry name" value="Catalase"/>
    <property type="match status" value="1"/>
</dbReference>
<protein>
    <recommendedName>
        <fullName evidence="8">Catalase-related peroxidase</fullName>
        <ecNumber evidence="8">1.11.1.-</ecNumber>
    </recommendedName>
</protein>
<dbReference type="EC" id="1.11.1.-" evidence="8"/>
<evidence type="ECO:0000259" key="11">
    <source>
        <dbReference type="SMART" id="SM01060"/>
    </source>
</evidence>
<comment type="similarity">
    <text evidence="2 8">Belongs to the catalase family.</text>
</comment>
<dbReference type="GO" id="GO:0042542">
    <property type="term" value="P:response to hydrogen peroxide"/>
    <property type="evidence" value="ECO:0007669"/>
    <property type="project" value="TreeGrafter"/>
</dbReference>
<keyword evidence="5 8" id="KW-0479">Metal-binding</keyword>
<comment type="cofactor">
    <cofactor evidence="8">
        <name>heme</name>
        <dbReference type="ChEBI" id="CHEBI:30413"/>
    </cofactor>
</comment>
<dbReference type="GO" id="GO:0005737">
    <property type="term" value="C:cytoplasm"/>
    <property type="evidence" value="ECO:0007669"/>
    <property type="project" value="TreeGrafter"/>
</dbReference>
<dbReference type="GO" id="GO:0046872">
    <property type="term" value="F:metal ion binding"/>
    <property type="evidence" value="ECO:0007669"/>
    <property type="project" value="UniProtKB-KW"/>
</dbReference>
<keyword evidence="7 8" id="KW-0408">Iron</keyword>
<evidence type="ECO:0000256" key="9">
    <source>
        <dbReference type="PIRSR" id="PIRSR000296-2"/>
    </source>
</evidence>
<dbReference type="EMBL" id="SGWV01000010">
    <property type="protein sequence ID" value="RZS53143.1"/>
    <property type="molecule type" value="Genomic_DNA"/>
</dbReference>
<evidence type="ECO:0000256" key="4">
    <source>
        <dbReference type="ARBA" id="ARBA00022617"/>
    </source>
</evidence>
<dbReference type="InterPro" id="IPR018028">
    <property type="entry name" value="Catalase"/>
</dbReference>
<dbReference type="CDD" id="cd08153">
    <property type="entry name" value="srpA_like"/>
    <property type="match status" value="1"/>
</dbReference>
<accession>A0A4Q7LGJ5</accession>